<protein>
    <submittedName>
        <fullName evidence="2">Uncharacterized protein</fullName>
    </submittedName>
</protein>
<feature type="region of interest" description="Disordered" evidence="1">
    <location>
        <begin position="117"/>
        <end position="195"/>
    </location>
</feature>
<reference evidence="2" key="1">
    <citation type="submission" date="2020-02" db="EMBL/GenBank/DDBJ databases">
        <authorList>
            <person name="Meier V. D."/>
        </authorList>
    </citation>
    <scope>NUCLEOTIDE SEQUENCE</scope>
    <source>
        <strain evidence="2">AVDCRST_MAG81</strain>
    </source>
</reference>
<proteinExistence type="predicted"/>
<feature type="region of interest" description="Disordered" evidence="1">
    <location>
        <begin position="228"/>
        <end position="252"/>
    </location>
</feature>
<name>A0A6J4VZQ6_9CYAN</name>
<evidence type="ECO:0000256" key="1">
    <source>
        <dbReference type="SAM" id="MobiDB-lite"/>
    </source>
</evidence>
<feature type="compositionally biased region" description="Acidic residues" evidence="1">
    <location>
        <begin position="148"/>
        <end position="157"/>
    </location>
</feature>
<feature type="compositionally biased region" description="Basic and acidic residues" evidence="1">
    <location>
        <begin position="76"/>
        <end position="100"/>
    </location>
</feature>
<feature type="compositionally biased region" description="Low complexity" evidence="1">
    <location>
        <begin position="180"/>
        <end position="191"/>
    </location>
</feature>
<feature type="region of interest" description="Disordered" evidence="1">
    <location>
        <begin position="40"/>
        <end position="100"/>
    </location>
</feature>
<dbReference type="EMBL" id="CADCWO010000269">
    <property type="protein sequence ID" value="CAA9590698.1"/>
    <property type="molecule type" value="Genomic_DNA"/>
</dbReference>
<feature type="compositionally biased region" description="Basic and acidic residues" evidence="1">
    <location>
        <begin position="233"/>
        <end position="252"/>
    </location>
</feature>
<feature type="region of interest" description="Disordered" evidence="1">
    <location>
        <begin position="335"/>
        <end position="412"/>
    </location>
</feature>
<gene>
    <name evidence="2" type="ORF">AVDCRST_MAG81-5245</name>
</gene>
<sequence length="412" mass="44744">MKGLQCFCICENDAQQSYSTKSKLALSLDKDDFVVNGYPVDAQKHPLKPSAKGKERVPEAEEDEEDDTDEEDEVGNDGKEFEDIGAHDVPSFHEEMRDDPSWVPSVEHFAVASGFTPMRPCNLFAEGAGPSSSQRQPPESADVHTISDSDETSDDQDEHLVDRGARSPPTKRQRTNVVHPSPAESTSPPSSVDYARQVQLLEQRLAEQERKFLDEMAAQQQFLADQESQRQALDAEREMQRKAVEAEKELRSSQRAEALLEKQRIMMEQSQQQLITRMLAQIGFVVPPASPAVVAPSPAVSVAAPAVVVTTPEYVQSPAESPSRSQVEVVESAVVASGEHSASPSTPAAPVIDLDAESPRAMDIIPQVSQQAPFLPTQPSPAELPLEVQPTVVGTPEDPSPSYSSGGSLTGE</sequence>
<evidence type="ECO:0000313" key="2">
    <source>
        <dbReference type="EMBL" id="CAA9590698.1"/>
    </source>
</evidence>
<dbReference type="AlphaFoldDB" id="A0A6J4VZQ6"/>
<organism evidence="2">
    <name type="scientific">uncultured Synechococcales cyanobacterium</name>
    <dbReference type="NCBI Taxonomy" id="1936017"/>
    <lineage>
        <taxon>Bacteria</taxon>
        <taxon>Bacillati</taxon>
        <taxon>Cyanobacteriota</taxon>
        <taxon>Cyanophyceae</taxon>
        <taxon>Synechococcales</taxon>
        <taxon>environmental samples</taxon>
    </lineage>
</organism>
<feature type="compositionally biased region" description="Polar residues" evidence="1">
    <location>
        <begin position="401"/>
        <end position="412"/>
    </location>
</feature>
<accession>A0A6J4VZQ6</accession>
<feature type="compositionally biased region" description="Acidic residues" evidence="1">
    <location>
        <begin position="60"/>
        <end position="75"/>
    </location>
</feature>